<dbReference type="AlphaFoldDB" id="A0A444ZKT2"/>
<proteinExistence type="predicted"/>
<organism evidence="1 2">
    <name type="scientific">Arachis hypogaea</name>
    <name type="common">Peanut</name>
    <dbReference type="NCBI Taxonomy" id="3818"/>
    <lineage>
        <taxon>Eukaryota</taxon>
        <taxon>Viridiplantae</taxon>
        <taxon>Streptophyta</taxon>
        <taxon>Embryophyta</taxon>
        <taxon>Tracheophyta</taxon>
        <taxon>Spermatophyta</taxon>
        <taxon>Magnoliopsida</taxon>
        <taxon>eudicotyledons</taxon>
        <taxon>Gunneridae</taxon>
        <taxon>Pentapetalae</taxon>
        <taxon>rosids</taxon>
        <taxon>fabids</taxon>
        <taxon>Fabales</taxon>
        <taxon>Fabaceae</taxon>
        <taxon>Papilionoideae</taxon>
        <taxon>50 kb inversion clade</taxon>
        <taxon>dalbergioids sensu lato</taxon>
        <taxon>Dalbergieae</taxon>
        <taxon>Pterocarpus clade</taxon>
        <taxon>Arachis</taxon>
    </lineage>
</organism>
<name>A0A444ZKT2_ARAHY</name>
<gene>
    <name evidence="1" type="ORF">Ahy_B04g071468</name>
</gene>
<dbReference type="InterPro" id="IPR050796">
    <property type="entry name" value="SCF_F-box_component"/>
</dbReference>
<dbReference type="Proteomes" id="UP000289738">
    <property type="component" value="Chromosome B04"/>
</dbReference>
<protein>
    <recommendedName>
        <fullName evidence="3">F-box associated domain-containing protein</fullName>
    </recommendedName>
</protein>
<evidence type="ECO:0000313" key="2">
    <source>
        <dbReference type="Proteomes" id="UP000289738"/>
    </source>
</evidence>
<dbReference type="PANTHER" id="PTHR31672:SF13">
    <property type="entry name" value="F-BOX PROTEIN CPR30-LIKE"/>
    <property type="match status" value="1"/>
</dbReference>
<reference evidence="1 2" key="1">
    <citation type="submission" date="2019-01" db="EMBL/GenBank/DDBJ databases">
        <title>Sequencing of cultivated peanut Arachis hypogaea provides insights into genome evolution and oil improvement.</title>
        <authorList>
            <person name="Chen X."/>
        </authorList>
    </citation>
    <scope>NUCLEOTIDE SEQUENCE [LARGE SCALE GENOMIC DNA]</scope>
    <source>
        <strain evidence="2">cv. Fuhuasheng</strain>
        <tissue evidence="1">Leaves</tissue>
    </source>
</reference>
<comment type="caution">
    <text evidence="1">The sequence shown here is derived from an EMBL/GenBank/DDBJ whole genome shotgun (WGS) entry which is preliminary data.</text>
</comment>
<evidence type="ECO:0000313" key="1">
    <source>
        <dbReference type="EMBL" id="RYR14774.1"/>
    </source>
</evidence>
<dbReference type="EMBL" id="SDMP01000014">
    <property type="protein sequence ID" value="RYR14774.1"/>
    <property type="molecule type" value="Genomic_DNA"/>
</dbReference>
<sequence>MSDITPTKLPLSHLADDLLWKIFVKSELKTVGRCRTLNKTWRFKLSTALFVKQNFKENKDRNQSLIIGVGYPPSDSNSQWFVMADVEHGHQLQLNIPANINQFGYYSIVGTDNGNLCIRYCQGGLNSSLMILIPFTQYVNYVSDEAKRHCCHAVNLYAFGYLVDSIEYHIVHVYKKYFSERHISSMLYNSFEADWKHSGIFISDVLKVGPKSIVDKGVVYWIGWEGVGYAEPTSILFFSLQQRIFNEAKIPEQAKLTYHCSMGTSTLLGLFLSGSLAALEMMLLESRNSYGRANDAEMTDILVSKLKYMTLRRENLLVRTWHEDLSVKTVTLHSEGLYMV</sequence>
<dbReference type="PANTHER" id="PTHR31672">
    <property type="entry name" value="BNACNNG10540D PROTEIN"/>
    <property type="match status" value="1"/>
</dbReference>
<accession>A0A444ZKT2</accession>
<keyword evidence="2" id="KW-1185">Reference proteome</keyword>
<evidence type="ECO:0008006" key="3">
    <source>
        <dbReference type="Google" id="ProtNLM"/>
    </source>
</evidence>